<evidence type="ECO:0000313" key="1">
    <source>
        <dbReference type="EMBL" id="THH39637.1"/>
    </source>
</evidence>
<evidence type="ECO:0000313" key="2">
    <source>
        <dbReference type="Proteomes" id="UP000308528"/>
    </source>
</evidence>
<accession>A0A4S4NL89</accession>
<dbReference type="RefSeq" id="WP_136458338.1">
    <property type="nucleotide sequence ID" value="NZ_SRSF01000003.1"/>
</dbReference>
<name>A0A4S4NL89_9BACT</name>
<dbReference type="Gene3D" id="1.20.120.450">
    <property type="entry name" value="dinb family like domain"/>
    <property type="match status" value="1"/>
</dbReference>
<reference evidence="1 2" key="1">
    <citation type="submission" date="2019-04" db="EMBL/GenBank/DDBJ databases">
        <title>Lewinella litorea sp. nov., isolated from a marine sand.</title>
        <authorList>
            <person name="Yoon J.-H."/>
        </authorList>
    </citation>
    <scope>NUCLEOTIDE SEQUENCE [LARGE SCALE GENOMIC DNA]</scope>
    <source>
        <strain evidence="1 2">HSMS-39</strain>
    </source>
</reference>
<sequence length="183" mass="20782">MDLSSHLLASYRARFAYYRRLGQAAMDQLSFPELQQDDVARTNSIAVIVKHLAGNMRSRWTDFLHSDGEKPWRQRDTEFIDDFPDRAALQAAWDEGWRVLETVLAELSPKQLTAVVYIRNEAHTVIEALNRQLAHYSYHVGQIVLLAKQIRGTDWQSLSIPRGASDGYNAEHFARGGEGGPTQ</sequence>
<comment type="caution">
    <text evidence="1">The sequence shown here is derived from an EMBL/GenBank/DDBJ whole genome shotgun (WGS) entry which is preliminary data.</text>
</comment>
<protein>
    <submittedName>
        <fullName evidence="1">DUF1572 domain-containing protein</fullName>
    </submittedName>
</protein>
<dbReference type="SUPFAM" id="SSF109854">
    <property type="entry name" value="DinB/YfiT-like putative metalloenzymes"/>
    <property type="match status" value="1"/>
</dbReference>
<keyword evidence="2" id="KW-1185">Reference proteome</keyword>
<dbReference type="Proteomes" id="UP000308528">
    <property type="component" value="Unassembled WGS sequence"/>
</dbReference>
<dbReference type="InterPro" id="IPR034660">
    <property type="entry name" value="DinB/YfiT-like"/>
</dbReference>
<dbReference type="Pfam" id="PF07609">
    <property type="entry name" value="DUF1572"/>
    <property type="match status" value="1"/>
</dbReference>
<dbReference type="InterPro" id="IPR011466">
    <property type="entry name" value="DUF1572"/>
</dbReference>
<gene>
    <name evidence="1" type="ORF">E4021_08445</name>
</gene>
<dbReference type="EMBL" id="SRSF01000003">
    <property type="protein sequence ID" value="THH39637.1"/>
    <property type="molecule type" value="Genomic_DNA"/>
</dbReference>
<organism evidence="1 2">
    <name type="scientific">Neolewinella litorea</name>
    <dbReference type="NCBI Taxonomy" id="2562452"/>
    <lineage>
        <taxon>Bacteria</taxon>
        <taxon>Pseudomonadati</taxon>
        <taxon>Bacteroidota</taxon>
        <taxon>Saprospiria</taxon>
        <taxon>Saprospirales</taxon>
        <taxon>Lewinellaceae</taxon>
        <taxon>Neolewinella</taxon>
    </lineage>
</organism>
<dbReference type="AlphaFoldDB" id="A0A4S4NL89"/>
<dbReference type="OrthoDB" id="68731at2"/>
<proteinExistence type="predicted"/>